<evidence type="ECO:0000256" key="1">
    <source>
        <dbReference type="ARBA" id="ARBA00004141"/>
    </source>
</evidence>
<keyword evidence="10" id="KW-1185">Reference proteome</keyword>
<reference evidence="9" key="2">
    <citation type="submission" date="2025-08" db="UniProtKB">
        <authorList>
            <consortium name="Ensembl"/>
        </authorList>
    </citation>
    <scope>IDENTIFICATION</scope>
</reference>
<dbReference type="InterPro" id="IPR008253">
    <property type="entry name" value="Marvel"/>
</dbReference>
<dbReference type="Proteomes" id="UP000694620">
    <property type="component" value="Chromosome 9"/>
</dbReference>
<dbReference type="GeneID" id="114657844"/>
<evidence type="ECO:0000256" key="6">
    <source>
        <dbReference type="SAM" id="MobiDB-lite"/>
    </source>
</evidence>
<organism evidence="9 10">
    <name type="scientific">Erpetoichthys calabaricus</name>
    <name type="common">Rope fish</name>
    <name type="synonym">Calamoichthys calabaricus</name>
    <dbReference type="NCBI Taxonomy" id="27687"/>
    <lineage>
        <taxon>Eukaryota</taxon>
        <taxon>Metazoa</taxon>
        <taxon>Chordata</taxon>
        <taxon>Craniata</taxon>
        <taxon>Vertebrata</taxon>
        <taxon>Euteleostomi</taxon>
        <taxon>Actinopterygii</taxon>
        <taxon>Polypteriformes</taxon>
        <taxon>Polypteridae</taxon>
        <taxon>Erpetoichthys</taxon>
    </lineage>
</organism>
<feature type="transmembrane region" description="Helical" evidence="7">
    <location>
        <begin position="267"/>
        <end position="286"/>
    </location>
</feature>
<feature type="transmembrane region" description="Helical" evidence="7">
    <location>
        <begin position="160"/>
        <end position="181"/>
    </location>
</feature>
<dbReference type="PANTHER" id="PTHR34609:SF17">
    <property type="entry name" value="GEO08273P1-RELATED"/>
    <property type="match status" value="1"/>
</dbReference>
<evidence type="ECO:0000313" key="9">
    <source>
        <dbReference type="Ensembl" id="ENSECRP00000018652.1"/>
    </source>
</evidence>
<dbReference type="CTD" id="91862"/>
<evidence type="ECO:0000256" key="5">
    <source>
        <dbReference type="PROSITE-ProRule" id="PRU00581"/>
    </source>
</evidence>
<evidence type="ECO:0000313" key="10">
    <source>
        <dbReference type="Proteomes" id="UP000694620"/>
    </source>
</evidence>
<reference evidence="9" key="1">
    <citation type="submission" date="2021-06" db="EMBL/GenBank/DDBJ databases">
        <authorList>
            <consortium name="Wellcome Sanger Institute Data Sharing"/>
        </authorList>
    </citation>
    <scope>NUCLEOTIDE SEQUENCE [LARGE SCALE GENOMIC DNA]</scope>
</reference>
<reference evidence="9" key="3">
    <citation type="submission" date="2025-09" db="UniProtKB">
        <authorList>
            <consortium name="Ensembl"/>
        </authorList>
    </citation>
    <scope>IDENTIFICATION</scope>
</reference>
<evidence type="ECO:0000256" key="3">
    <source>
        <dbReference type="ARBA" id="ARBA00022989"/>
    </source>
</evidence>
<dbReference type="PROSITE" id="PS51225">
    <property type="entry name" value="MARVEL"/>
    <property type="match status" value="1"/>
</dbReference>
<keyword evidence="4 5" id="KW-0472">Membrane</keyword>
<evidence type="ECO:0000259" key="8">
    <source>
        <dbReference type="PROSITE" id="PS51225"/>
    </source>
</evidence>
<dbReference type="Ensembl" id="ENSECRT00000019029.1">
    <property type="protein sequence ID" value="ENSECRP00000018652.1"/>
    <property type="gene ID" value="ENSECRG00000012467.1"/>
</dbReference>
<keyword evidence="2 5" id="KW-0812">Transmembrane</keyword>
<dbReference type="InterPro" id="IPR053077">
    <property type="entry name" value="MARVEL_domain_protein_3"/>
</dbReference>
<feature type="compositionally biased region" description="Basic and acidic residues" evidence="6">
    <location>
        <begin position="1"/>
        <end position="38"/>
    </location>
</feature>
<dbReference type="GO" id="GO:0016020">
    <property type="term" value="C:membrane"/>
    <property type="evidence" value="ECO:0007669"/>
    <property type="project" value="UniProtKB-SubCell"/>
</dbReference>
<dbReference type="OrthoDB" id="8844724at2759"/>
<feature type="region of interest" description="Disordered" evidence="6">
    <location>
        <begin position="1"/>
        <end position="100"/>
    </location>
</feature>
<dbReference type="RefSeq" id="XP_028665617.1">
    <property type="nucleotide sequence ID" value="XM_028809784.2"/>
</dbReference>
<proteinExistence type="predicted"/>
<protein>
    <recommendedName>
        <fullName evidence="8">MARVEL domain-containing protein</fullName>
    </recommendedName>
</protein>
<dbReference type="RefSeq" id="XP_028665616.1">
    <property type="nucleotide sequence ID" value="XM_028809783.2"/>
</dbReference>
<accession>A0A8C4SJQ2</accession>
<name>A0A8C4SJQ2_ERPCA</name>
<evidence type="ECO:0000256" key="7">
    <source>
        <dbReference type="SAM" id="Phobius"/>
    </source>
</evidence>
<feature type="compositionally biased region" description="Basic and acidic residues" evidence="6">
    <location>
        <begin position="46"/>
        <end position="88"/>
    </location>
</feature>
<dbReference type="AlphaFoldDB" id="A0A8C4SJQ2"/>
<evidence type="ECO:0000256" key="2">
    <source>
        <dbReference type="ARBA" id="ARBA00022692"/>
    </source>
</evidence>
<sequence>MSERERSSDRDSYRPRSRERDPERGRNAQSQHNRDSSGGRRNRDRHRPDERYNGEDRRNGHSAERERERRYRYERDSSGSRYKYREENEAPYPEDPPRYKDLHVNRAEPRHYAEKYSDAPVFSTSARHEYPQEEMEYYEPESSINLFNCYKCGYFCTGRALCQAVEILINLLLLICAGVFYSNSETYLDVASLGGVYAYYYGGANTFTGAEAEKVKQLDSQFYQLKLPVVTATMAFAGALLGYCCLMVVLGVLRIPFRCPPCLLLESALNILIGLGYIPCLAFYFLKLQEVYNSQTCQDRQQMYSSKGIQGYSCGMSGTDIAGGLFGVIGIIVFPIGAILAIRAFRRVQQLKQGPQGEGCF</sequence>
<feature type="transmembrane region" description="Helical" evidence="7">
    <location>
        <begin position="229"/>
        <end position="255"/>
    </location>
</feature>
<comment type="subcellular location">
    <subcellularLocation>
        <location evidence="1">Membrane</location>
        <topology evidence="1">Multi-pass membrane protein</topology>
    </subcellularLocation>
</comment>
<feature type="transmembrane region" description="Helical" evidence="7">
    <location>
        <begin position="321"/>
        <end position="342"/>
    </location>
</feature>
<evidence type="ECO:0000256" key="4">
    <source>
        <dbReference type="ARBA" id="ARBA00023136"/>
    </source>
</evidence>
<feature type="domain" description="MARVEL" evidence="8">
    <location>
        <begin position="154"/>
        <end position="346"/>
    </location>
</feature>
<keyword evidence="3 7" id="KW-1133">Transmembrane helix</keyword>
<gene>
    <name evidence="9" type="primary">marveld3</name>
</gene>
<dbReference type="PANTHER" id="PTHR34609">
    <property type="entry name" value="GEO08273P1-RELATED"/>
    <property type="match status" value="1"/>
</dbReference>
<dbReference type="GeneTree" id="ENSGT00950000183102"/>